<dbReference type="Proteomes" id="UP000799757">
    <property type="component" value="Unassembled WGS sequence"/>
</dbReference>
<dbReference type="AlphaFoldDB" id="A0A6A6WRY1"/>
<feature type="compositionally biased region" description="Pro residues" evidence="1">
    <location>
        <begin position="1"/>
        <end position="10"/>
    </location>
</feature>
<reference evidence="2" key="1">
    <citation type="journal article" date="2020" name="Stud. Mycol.">
        <title>101 Dothideomycetes genomes: a test case for predicting lifestyles and emergence of pathogens.</title>
        <authorList>
            <person name="Haridas S."/>
            <person name="Albert R."/>
            <person name="Binder M."/>
            <person name="Bloem J."/>
            <person name="Labutti K."/>
            <person name="Salamov A."/>
            <person name="Andreopoulos B."/>
            <person name="Baker S."/>
            <person name="Barry K."/>
            <person name="Bills G."/>
            <person name="Bluhm B."/>
            <person name="Cannon C."/>
            <person name="Castanera R."/>
            <person name="Culley D."/>
            <person name="Daum C."/>
            <person name="Ezra D."/>
            <person name="Gonzalez J."/>
            <person name="Henrissat B."/>
            <person name="Kuo A."/>
            <person name="Liang C."/>
            <person name="Lipzen A."/>
            <person name="Lutzoni F."/>
            <person name="Magnuson J."/>
            <person name="Mondo S."/>
            <person name="Nolan M."/>
            <person name="Ohm R."/>
            <person name="Pangilinan J."/>
            <person name="Park H.-J."/>
            <person name="Ramirez L."/>
            <person name="Alfaro M."/>
            <person name="Sun H."/>
            <person name="Tritt A."/>
            <person name="Yoshinaga Y."/>
            <person name="Zwiers L.-H."/>
            <person name="Turgeon B."/>
            <person name="Goodwin S."/>
            <person name="Spatafora J."/>
            <person name="Crous P."/>
            <person name="Grigoriev I."/>
        </authorList>
    </citation>
    <scope>NUCLEOTIDE SEQUENCE</scope>
    <source>
        <strain evidence="2">CBS 109.77</strain>
    </source>
</reference>
<proteinExistence type="predicted"/>
<dbReference type="EMBL" id="MU002426">
    <property type="protein sequence ID" value="KAF2786665.1"/>
    <property type="molecule type" value="Genomic_DNA"/>
</dbReference>
<evidence type="ECO:0000313" key="2">
    <source>
        <dbReference type="EMBL" id="KAF2786665.1"/>
    </source>
</evidence>
<accession>A0A6A6WRY1</accession>
<dbReference type="OrthoDB" id="10525104at2759"/>
<gene>
    <name evidence="2" type="ORF">K505DRAFT_330200</name>
</gene>
<feature type="region of interest" description="Disordered" evidence="1">
    <location>
        <begin position="1"/>
        <end position="68"/>
    </location>
</feature>
<evidence type="ECO:0000256" key="1">
    <source>
        <dbReference type="SAM" id="MobiDB-lite"/>
    </source>
</evidence>
<evidence type="ECO:0000313" key="3">
    <source>
        <dbReference type="Proteomes" id="UP000799757"/>
    </source>
</evidence>
<sequence length="187" mass="20933">MSKYPYPTPANSPVEASMGGKNSTGPCRLARHWRYEESSDSARSQQGSETSETEKLRTKKERNKKAEREYCGRQQLSSWMADLQNVCLEVNPNMAILATPRPGVPNGGWRQLKSNNINKDMDNPLSVNKTDALASSITIIKDSNVLFAQIIDFLREEGKEDFARLVAESVENRGCTGFRELRICSST</sequence>
<protein>
    <submittedName>
        <fullName evidence="2">Uncharacterized protein</fullName>
    </submittedName>
</protein>
<feature type="compositionally biased region" description="Polar residues" evidence="1">
    <location>
        <begin position="41"/>
        <end position="50"/>
    </location>
</feature>
<organism evidence="2 3">
    <name type="scientific">Melanomma pulvis-pyrius CBS 109.77</name>
    <dbReference type="NCBI Taxonomy" id="1314802"/>
    <lineage>
        <taxon>Eukaryota</taxon>
        <taxon>Fungi</taxon>
        <taxon>Dikarya</taxon>
        <taxon>Ascomycota</taxon>
        <taxon>Pezizomycotina</taxon>
        <taxon>Dothideomycetes</taxon>
        <taxon>Pleosporomycetidae</taxon>
        <taxon>Pleosporales</taxon>
        <taxon>Melanommataceae</taxon>
        <taxon>Melanomma</taxon>
    </lineage>
</organism>
<name>A0A6A6WRY1_9PLEO</name>
<keyword evidence="3" id="KW-1185">Reference proteome</keyword>